<proteinExistence type="inferred from homology"/>
<evidence type="ECO:0000256" key="1">
    <source>
        <dbReference type="ARBA" id="ARBA00001947"/>
    </source>
</evidence>
<keyword evidence="4" id="KW-0479">Metal-binding</keyword>
<feature type="domain" description="Peptidase M13 N-terminal" evidence="11">
    <location>
        <begin position="353"/>
        <end position="458"/>
    </location>
</feature>
<protein>
    <recommendedName>
        <fullName evidence="14">Peptidase M13 N-terminal domain-containing protein</fullName>
    </recommendedName>
</protein>
<evidence type="ECO:0000256" key="4">
    <source>
        <dbReference type="ARBA" id="ARBA00022723"/>
    </source>
</evidence>
<dbReference type="AlphaFoldDB" id="A0A9P1N6U9"/>
<sequence length="741" mass="84847">MKLKSKKPKTKSKTKTKTKTDTKSKTKTKTSKTKTKTQSKDSTKKPGKKFGKLTFGKHKKPEGTQSKTQSKESVKNAKSKDPKKKKRRWVKFILLALGAFVILATIIAIIMFFVLSAANEASKKADEPIIEEVCTTQSCKQLSAKMLKYMDDSVEPCDDFYKFACGKYTKDDVEISVMAEEKAKKVHANFENYVAKTRPERYAKLLLSKCIAIVTFASYWTTVWDGQDITDMLIEMAKLDANKPGFLMNNVMPEEVKGDLLVLALRVESDIYNSDLKDAYEKVLNNNPHLKTKKSVKTNGAVNTLRHINLRKYFLGLLPDEIRSKNPDWQVNIDENKIVALDKVVDELGVAQTKHLLRSTFIDKQFDYWMPIRRTNTGDSDRRVKCYDVVKKIFPGTLGMMYIKQYVKKGNVEIADKLLEEIKDVFNEMIDENSWIDSGLKQALKKELKLLKGSIGTPDEHENSANIDRMYAKVERLKRAENQKFSELLTNILAMNSEETFARVFKKEQITYAADPLEMSPNFMGVSHTTTFPAVLMDFPYIDKDLPEWNKVASIGFLMAHEVGHAFDAQSFPLTGALLNHQMNSGTRGEFEKRVKCIVNKYSNYAFDNGVKSNGARTKDEDTADKIGFDLTYRLFKKLRNYQRLPGFENVTIEQQYFQRMALDWCAKTPFSTNARDYFIHTDVHSAFTFRIHGVMSNSEAFAKAYDCPFWWILRAGHMVAYDTPEAAIYMLKAIVKQYNQ</sequence>
<comment type="cofactor">
    <cofactor evidence="1">
        <name>Zn(2+)</name>
        <dbReference type="ChEBI" id="CHEBI:29105"/>
    </cofactor>
</comment>
<evidence type="ECO:0000256" key="6">
    <source>
        <dbReference type="ARBA" id="ARBA00022833"/>
    </source>
</evidence>
<feature type="compositionally biased region" description="Basic and acidic residues" evidence="8">
    <location>
        <begin position="69"/>
        <end position="80"/>
    </location>
</feature>
<keyword evidence="6" id="KW-0862">Zinc</keyword>
<dbReference type="SUPFAM" id="SSF55486">
    <property type="entry name" value="Metalloproteases ('zincins'), catalytic domain"/>
    <property type="match status" value="1"/>
</dbReference>
<feature type="region of interest" description="Disordered" evidence="8">
    <location>
        <begin position="1"/>
        <end position="82"/>
    </location>
</feature>
<evidence type="ECO:0000313" key="12">
    <source>
        <dbReference type="EMBL" id="CAI5449952.1"/>
    </source>
</evidence>
<keyword evidence="9" id="KW-0812">Transmembrane</keyword>
<evidence type="ECO:0000256" key="8">
    <source>
        <dbReference type="SAM" id="MobiDB-lite"/>
    </source>
</evidence>
<dbReference type="InterPro" id="IPR008753">
    <property type="entry name" value="Peptidase_M13_N"/>
</dbReference>
<evidence type="ECO:0000256" key="9">
    <source>
        <dbReference type="SAM" id="Phobius"/>
    </source>
</evidence>
<name>A0A9P1N6U9_9PELO</name>
<dbReference type="Gene3D" id="3.40.390.10">
    <property type="entry name" value="Collagenase (Catalytic Domain)"/>
    <property type="match status" value="2"/>
</dbReference>
<dbReference type="Pfam" id="PF05649">
    <property type="entry name" value="Peptidase_M13_N"/>
    <property type="match status" value="1"/>
</dbReference>
<evidence type="ECO:0000256" key="2">
    <source>
        <dbReference type="ARBA" id="ARBA00007357"/>
    </source>
</evidence>
<dbReference type="PANTHER" id="PTHR11733:SF222">
    <property type="entry name" value="IP12942P"/>
    <property type="match status" value="1"/>
</dbReference>
<dbReference type="GO" id="GO:0005886">
    <property type="term" value="C:plasma membrane"/>
    <property type="evidence" value="ECO:0007669"/>
    <property type="project" value="TreeGrafter"/>
</dbReference>
<reference evidence="12" key="1">
    <citation type="submission" date="2022-11" db="EMBL/GenBank/DDBJ databases">
        <authorList>
            <person name="Kikuchi T."/>
        </authorList>
    </citation>
    <scope>NUCLEOTIDE SEQUENCE</scope>
    <source>
        <strain evidence="12">PS1010</strain>
    </source>
</reference>
<keyword evidence="3" id="KW-0645">Protease</keyword>
<dbReference type="GO" id="GO:0006508">
    <property type="term" value="P:proteolysis"/>
    <property type="evidence" value="ECO:0007669"/>
    <property type="project" value="UniProtKB-KW"/>
</dbReference>
<dbReference type="InterPro" id="IPR024079">
    <property type="entry name" value="MetalloPept_cat_dom_sf"/>
</dbReference>
<dbReference type="InterPro" id="IPR000718">
    <property type="entry name" value="Peptidase_M13"/>
</dbReference>
<evidence type="ECO:0008006" key="14">
    <source>
        <dbReference type="Google" id="ProtNLM"/>
    </source>
</evidence>
<feature type="transmembrane region" description="Helical" evidence="9">
    <location>
        <begin position="92"/>
        <end position="115"/>
    </location>
</feature>
<dbReference type="PROSITE" id="PS51885">
    <property type="entry name" value="NEPRILYSIN"/>
    <property type="match status" value="1"/>
</dbReference>
<keyword evidence="9" id="KW-0472">Membrane</keyword>
<dbReference type="GO" id="GO:0004222">
    <property type="term" value="F:metalloendopeptidase activity"/>
    <property type="evidence" value="ECO:0007669"/>
    <property type="project" value="InterPro"/>
</dbReference>
<keyword evidence="5" id="KW-0378">Hydrolase</keyword>
<dbReference type="Gene3D" id="1.10.1380.10">
    <property type="entry name" value="Neutral endopeptidase , domain2"/>
    <property type="match status" value="1"/>
</dbReference>
<dbReference type="InterPro" id="IPR042089">
    <property type="entry name" value="Peptidase_M13_dom_2"/>
</dbReference>
<feature type="compositionally biased region" description="Basic residues" evidence="8">
    <location>
        <begin position="1"/>
        <end position="17"/>
    </location>
</feature>
<gene>
    <name evidence="12" type="ORF">CAMP_LOCUS12589</name>
</gene>
<keyword evidence="13" id="KW-1185">Reference proteome</keyword>
<evidence type="ECO:0000259" key="10">
    <source>
        <dbReference type="Pfam" id="PF01431"/>
    </source>
</evidence>
<dbReference type="Pfam" id="PF01431">
    <property type="entry name" value="Peptidase_M13"/>
    <property type="match status" value="1"/>
</dbReference>
<keyword evidence="9" id="KW-1133">Transmembrane helix</keyword>
<organism evidence="12 13">
    <name type="scientific">Caenorhabditis angaria</name>
    <dbReference type="NCBI Taxonomy" id="860376"/>
    <lineage>
        <taxon>Eukaryota</taxon>
        <taxon>Metazoa</taxon>
        <taxon>Ecdysozoa</taxon>
        <taxon>Nematoda</taxon>
        <taxon>Chromadorea</taxon>
        <taxon>Rhabditida</taxon>
        <taxon>Rhabditina</taxon>
        <taxon>Rhabditomorpha</taxon>
        <taxon>Rhabditoidea</taxon>
        <taxon>Rhabditidae</taxon>
        <taxon>Peloderinae</taxon>
        <taxon>Caenorhabditis</taxon>
    </lineage>
</organism>
<evidence type="ECO:0000256" key="3">
    <source>
        <dbReference type="ARBA" id="ARBA00022670"/>
    </source>
</evidence>
<comment type="similarity">
    <text evidence="2">Belongs to the peptidase M13 family.</text>
</comment>
<keyword evidence="7" id="KW-0482">Metalloprotease</keyword>
<dbReference type="PANTHER" id="PTHR11733">
    <property type="entry name" value="ZINC METALLOPROTEASE FAMILY M13 NEPRILYSIN-RELATED"/>
    <property type="match status" value="1"/>
</dbReference>
<dbReference type="GO" id="GO:0046872">
    <property type="term" value="F:metal ion binding"/>
    <property type="evidence" value="ECO:0007669"/>
    <property type="project" value="UniProtKB-KW"/>
</dbReference>
<evidence type="ECO:0000259" key="11">
    <source>
        <dbReference type="Pfam" id="PF05649"/>
    </source>
</evidence>
<dbReference type="Proteomes" id="UP001152747">
    <property type="component" value="Unassembled WGS sequence"/>
</dbReference>
<comment type="caution">
    <text evidence="12">The sequence shown here is derived from an EMBL/GenBank/DDBJ whole genome shotgun (WGS) entry which is preliminary data.</text>
</comment>
<evidence type="ECO:0000313" key="13">
    <source>
        <dbReference type="Proteomes" id="UP001152747"/>
    </source>
</evidence>
<dbReference type="OrthoDB" id="6475849at2759"/>
<feature type="domain" description="Peptidase M13 C-terminal" evidence="10">
    <location>
        <begin position="527"/>
        <end position="709"/>
    </location>
</feature>
<accession>A0A9P1N6U9</accession>
<dbReference type="EMBL" id="CANHGI010000005">
    <property type="protein sequence ID" value="CAI5449952.1"/>
    <property type="molecule type" value="Genomic_DNA"/>
</dbReference>
<evidence type="ECO:0000256" key="5">
    <source>
        <dbReference type="ARBA" id="ARBA00022801"/>
    </source>
</evidence>
<feature type="compositionally biased region" description="Basic residues" evidence="8">
    <location>
        <begin position="45"/>
        <end position="60"/>
    </location>
</feature>
<dbReference type="InterPro" id="IPR018497">
    <property type="entry name" value="Peptidase_M13_C"/>
</dbReference>
<feature type="compositionally biased region" description="Basic residues" evidence="8">
    <location>
        <begin position="25"/>
        <end position="37"/>
    </location>
</feature>
<evidence type="ECO:0000256" key="7">
    <source>
        <dbReference type="ARBA" id="ARBA00023049"/>
    </source>
</evidence>